<keyword evidence="1" id="KW-0812">Transmembrane</keyword>
<dbReference type="STRING" id="931277.C448_04699"/>
<gene>
    <name evidence="2" type="ORF">C448_04699</name>
</gene>
<dbReference type="EMBL" id="AOMC01000070">
    <property type="protein sequence ID" value="EMA47708.1"/>
    <property type="molecule type" value="Genomic_DNA"/>
</dbReference>
<accession>M0MQT2</accession>
<evidence type="ECO:0000256" key="1">
    <source>
        <dbReference type="SAM" id="Phobius"/>
    </source>
</evidence>
<keyword evidence="1" id="KW-1133">Transmembrane helix</keyword>
<evidence type="ECO:0000313" key="2">
    <source>
        <dbReference type="EMBL" id="EMA47708.1"/>
    </source>
</evidence>
<keyword evidence="3" id="KW-1185">Reference proteome</keyword>
<reference evidence="2 3" key="1">
    <citation type="journal article" date="2014" name="PLoS Genet.">
        <title>Phylogenetically driven sequencing of extremely halophilic archaea reveals strategies for static and dynamic osmo-response.</title>
        <authorList>
            <person name="Becker E.A."/>
            <person name="Seitzer P.M."/>
            <person name="Tritt A."/>
            <person name="Larsen D."/>
            <person name="Krusor M."/>
            <person name="Yao A.I."/>
            <person name="Wu D."/>
            <person name="Madern D."/>
            <person name="Eisen J.A."/>
            <person name="Darling A.E."/>
            <person name="Facciotti M.T."/>
        </authorList>
    </citation>
    <scope>NUCLEOTIDE SEQUENCE [LARGE SCALE GENOMIC DNA]</scope>
    <source>
        <strain evidence="2 3">DSM 1307</strain>
    </source>
</reference>
<sequence>MKETLKRRLQRFVDDERGVSPVVGFVLIFALVMIVFTLYQSSVVPAQNEEIEFKHSQEVEGEMDELSAAFVSTGPEDPPKAVSLQLGVQYPNRVLGINPGTPIGKLNSTDPRTIELASDDGSENLSTSFINYKPSYNLKTQETQYSIEHGMLVKDYSGSSATRLASPGALFSSDGEDVNLNLISGDVSANEMSTVVTTDNVDTHNITVMSDNITITLPTTLEEDEWNRTLYTEDTNYISQVDDHEYLSDSSEIRINLENGTEIDLNKVTTGDTPNDSENEIEMDRRITNVTPLHPAVGSVSSKRKLTVRTTDIFGSSLSGVGVNWSTDGSGKLSANNTISSDGNTTITYDPVAADSGSTVGITAELANASGGNSSVTFGLNYPPASGPPRCNLGSELESPGLYSSEPEQLNFEITPSSSVSIEKFSVITANDLKDVKKSRSPHEFVIKDGGSEILSYSTNPQTTPIIFNESNEYRFNSGPTAVNTSTVYIDMFDDEDDVDGEDDRDIKFESLASSCKDADVIVNFILEDGTERPVFIDATVGDDDDD</sequence>
<proteinExistence type="predicted"/>
<dbReference type="Proteomes" id="UP000011568">
    <property type="component" value="Unassembled WGS sequence"/>
</dbReference>
<protein>
    <submittedName>
        <fullName evidence="2">Uncharacterized protein</fullName>
    </submittedName>
</protein>
<organism evidence="2 3">
    <name type="scientific">Halococcus morrhuae DSM 1307</name>
    <dbReference type="NCBI Taxonomy" id="931277"/>
    <lineage>
        <taxon>Archaea</taxon>
        <taxon>Methanobacteriati</taxon>
        <taxon>Methanobacteriota</taxon>
        <taxon>Stenosarchaea group</taxon>
        <taxon>Halobacteria</taxon>
        <taxon>Halobacteriales</taxon>
        <taxon>Halococcaceae</taxon>
        <taxon>Halococcus</taxon>
    </lineage>
</organism>
<dbReference type="RefSeq" id="WP_004052160.1">
    <property type="nucleotide sequence ID" value="NZ_AOMC01000070.1"/>
</dbReference>
<keyword evidence="1" id="KW-0472">Membrane</keyword>
<evidence type="ECO:0000313" key="3">
    <source>
        <dbReference type="Proteomes" id="UP000011568"/>
    </source>
</evidence>
<dbReference type="PATRIC" id="fig|931277.6.peg.910"/>
<name>M0MQT2_HALMO</name>
<comment type="caution">
    <text evidence="2">The sequence shown here is derived from an EMBL/GenBank/DDBJ whole genome shotgun (WGS) entry which is preliminary data.</text>
</comment>
<dbReference type="eggNOG" id="arCOG02916">
    <property type="taxonomic scope" value="Archaea"/>
</dbReference>
<dbReference type="OrthoDB" id="121941at2157"/>
<feature type="transmembrane region" description="Helical" evidence="1">
    <location>
        <begin position="21"/>
        <end position="39"/>
    </location>
</feature>
<dbReference type="AlphaFoldDB" id="M0MQT2"/>